<protein>
    <submittedName>
        <fullName evidence="1">Uncharacterized protein</fullName>
    </submittedName>
</protein>
<keyword evidence="2" id="KW-1185">Reference proteome</keyword>
<gene>
    <name evidence="1" type="ORF">FGO68_gene1705</name>
</gene>
<name>A0A8J8NHA8_HALGN</name>
<dbReference type="Gene3D" id="3.40.50.300">
    <property type="entry name" value="P-loop containing nucleotide triphosphate hydrolases"/>
    <property type="match status" value="1"/>
</dbReference>
<organism evidence="1 2">
    <name type="scientific">Halteria grandinella</name>
    <dbReference type="NCBI Taxonomy" id="5974"/>
    <lineage>
        <taxon>Eukaryota</taxon>
        <taxon>Sar</taxon>
        <taxon>Alveolata</taxon>
        <taxon>Ciliophora</taxon>
        <taxon>Intramacronucleata</taxon>
        <taxon>Spirotrichea</taxon>
        <taxon>Stichotrichia</taxon>
        <taxon>Sporadotrichida</taxon>
        <taxon>Halteriidae</taxon>
        <taxon>Halteria</taxon>
    </lineage>
</organism>
<comment type="caution">
    <text evidence="1">The sequence shown here is derived from an EMBL/GenBank/DDBJ whole genome shotgun (WGS) entry which is preliminary data.</text>
</comment>
<evidence type="ECO:0000313" key="1">
    <source>
        <dbReference type="EMBL" id="TNV75053.1"/>
    </source>
</evidence>
<proteinExistence type="predicted"/>
<accession>A0A8J8NHA8</accession>
<evidence type="ECO:0000313" key="2">
    <source>
        <dbReference type="Proteomes" id="UP000785679"/>
    </source>
</evidence>
<sequence length="88" mass="10169">MYNNNHIKINNSLIINNHTNINNPIINTLLNPKIMDGVNDIQIIMNQSNQETSPEYIFKFIMVGNQSTGKTSMLQYFIKQTCKICSQY</sequence>
<dbReference type="Proteomes" id="UP000785679">
    <property type="component" value="Unassembled WGS sequence"/>
</dbReference>
<dbReference type="AlphaFoldDB" id="A0A8J8NHA8"/>
<reference evidence="1" key="1">
    <citation type="submission" date="2019-06" db="EMBL/GenBank/DDBJ databases">
        <authorList>
            <person name="Zheng W."/>
        </authorList>
    </citation>
    <scope>NUCLEOTIDE SEQUENCE</scope>
    <source>
        <strain evidence="1">QDHG01</strain>
    </source>
</reference>
<dbReference type="InterPro" id="IPR027417">
    <property type="entry name" value="P-loop_NTPase"/>
</dbReference>
<dbReference type="EMBL" id="RRYP01016511">
    <property type="protein sequence ID" value="TNV75053.1"/>
    <property type="molecule type" value="Genomic_DNA"/>
</dbReference>